<organism evidence="2 3">
    <name type="scientific">Bordetella avium (strain 197N)</name>
    <dbReference type="NCBI Taxonomy" id="360910"/>
    <lineage>
        <taxon>Bacteria</taxon>
        <taxon>Pseudomonadati</taxon>
        <taxon>Pseudomonadota</taxon>
        <taxon>Betaproteobacteria</taxon>
        <taxon>Burkholderiales</taxon>
        <taxon>Alcaligenaceae</taxon>
        <taxon>Bordetella</taxon>
    </lineage>
</organism>
<reference evidence="2 3" key="1">
    <citation type="journal article" date="2006" name="J. Bacteriol.">
        <title>Comparison of the genome sequence of the poultry pathogen Bordetella avium with those of B. bronchiseptica, B. pertussis, and B. parapertussis reveals extensive diversity in surface structures associated with host interaction.</title>
        <authorList>
            <person name="Sebaihia M."/>
            <person name="Preston A."/>
            <person name="Maskell D.J."/>
            <person name="Kuzmiak H."/>
            <person name="Connell T.D."/>
            <person name="King N.D."/>
            <person name="Orndorff P.E."/>
            <person name="Miyamoto D.M."/>
            <person name="Thomson N.R."/>
            <person name="Harris D."/>
            <person name="Goble A."/>
            <person name="Lord A."/>
            <person name="Murphy L."/>
            <person name="Quail M.A."/>
            <person name="Rutter S."/>
            <person name="Squares R."/>
            <person name="Squares S."/>
            <person name="Woodward J."/>
            <person name="Parkhill J."/>
            <person name="Temple L.M."/>
        </authorList>
    </citation>
    <scope>NUCLEOTIDE SEQUENCE [LARGE SCALE GENOMIC DNA]</scope>
    <source>
        <strain evidence="2 3">197N</strain>
    </source>
</reference>
<keyword evidence="3" id="KW-1185">Reference proteome</keyword>
<feature type="domain" description="NAD-dependent epimerase/dehydratase" evidence="1">
    <location>
        <begin position="5"/>
        <end position="210"/>
    </location>
</feature>
<dbReference type="Pfam" id="PF01370">
    <property type="entry name" value="Epimerase"/>
    <property type="match status" value="1"/>
</dbReference>
<dbReference type="InterPro" id="IPR051783">
    <property type="entry name" value="NAD(P)-dependent_oxidoreduct"/>
</dbReference>
<dbReference type="PANTHER" id="PTHR48079:SF6">
    <property type="entry name" value="NAD(P)-BINDING DOMAIN-CONTAINING PROTEIN-RELATED"/>
    <property type="match status" value="1"/>
</dbReference>
<name>Q2KWN6_BORA1</name>
<sequence length="312" mass="32605">MTQRILVLGANGYVGRRIVAALAASDWAEPIAGLRRPAPALTVNQEIFDATDSAALQRVLAQADGVVNCVAGAPGVMVQGAIALRDALAALPSLPLVHFSSMSVYGPAQGAIDESQPLAQGLSGYGGAKVEAERVLAEHAVMLRPGCIYGPGSPQWSLRIASLLQAGRIGDLGAAGDGCSNLVYIDDVVAAVLAALRLPEVKPGQAFNLAMAQAPDWNAYFLAYARALGAVPLRRIGARRLKIETRLLAPALKIAEIGLRRIGLTVPPPIPPSLLRLWGQDIRLISAQAEKTLGLSWTALEQGLAATVAQRA</sequence>
<evidence type="ECO:0000313" key="2">
    <source>
        <dbReference type="EMBL" id="CAJ50252.1"/>
    </source>
</evidence>
<evidence type="ECO:0000313" key="3">
    <source>
        <dbReference type="Proteomes" id="UP000001977"/>
    </source>
</evidence>
<dbReference type="eggNOG" id="COG0451">
    <property type="taxonomic scope" value="Bacteria"/>
</dbReference>
<dbReference type="SUPFAM" id="SSF51735">
    <property type="entry name" value="NAD(P)-binding Rossmann-fold domains"/>
    <property type="match status" value="1"/>
</dbReference>
<accession>Q2KWN6</accession>
<dbReference type="HOGENOM" id="CLU_007383_6_0_4"/>
<dbReference type="GO" id="GO:0005737">
    <property type="term" value="C:cytoplasm"/>
    <property type="evidence" value="ECO:0007669"/>
    <property type="project" value="TreeGrafter"/>
</dbReference>
<dbReference type="RefSeq" id="WP_012418284.1">
    <property type="nucleotide sequence ID" value="NC_010645.1"/>
</dbReference>
<dbReference type="STRING" id="360910.BAV2642"/>
<dbReference type="InterPro" id="IPR036291">
    <property type="entry name" value="NAD(P)-bd_dom_sf"/>
</dbReference>
<dbReference type="EMBL" id="AM167904">
    <property type="protein sequence ID" value="CAJ50252.1"/>
    <property type="molecule type" value="Genomic_DNA"/>
</dbReference>
<dbReference type="KEGG" id="bav:BAV2642"/>
<protein>
    <submittedName>
        <fullName evidence="2">Capsular polysaccharide biosynthesis protein</fullName>
    </submittedName>
</protein>
<dbReference type="InterPro" id="IPR001509">
    <property type="entry name" value="Epimerase_deHydtase"/>
</dbReference>
<evidence type="ECO:0000259" key="1">
    <source>
        <dbReference type="Pfam" id="PF01370"/>
    </source>
</evidence>
<dbReference type="GO" id="GO:0004029">
    <property type="term" value="F:aldehyde dehydrogenase (NAD+) activity"/>
    <property type="evidence" value="ECO:0007669"/>
    <property type="project" value="TreeGrafter"/>
</dbReference>
<dbReference type="Gene3D" id="3.40.50.720">
    <property type="entry name" value="NAD(P)-binding Rossmann-like Domain"/>
    <property type="match status" value="1"/>
</dbReference>
<dbReference type="OrthoDB" id="5292533at2"/>
<dbReference type="Proteomes" id="UP000001977">
    <property type="component" value="Chromosome"/>
</dbReference>
<gene>
    <name evidence="2" type="ordered locus">BAV2642</name>
</gene>
<dbReference type="AlphaFoldDB" id="Q2KWN6"/>
<dbReference type="PANTHER" id="PTHR48079">
    <property type="entry name" value="PROTEIN YEEZ"/>
    <property type="match status" value="1"/>
</dbReference>
<proteinExistence type="predicted"/>
<dbReference type="GeneID" id="92934175"/>